<dbReference type="InterPro" id="IPR005654">
    <property type="entry name" value="ATPase_AFG1-like"/>
</dbReference>
<organism evidence="3 4">
    <name type="scientific">Brevundimonas vancanneytii</name>
    <dbReference type="NCBI Taxonomy" id="1325724"/>
    <lineage>
        <taxon>Bacteria</taxon>
        <taxon>Pseudomonadati</taxon>
        <taxon>Pseudomonadota</taxon>
        <taxon>Alphaproteobacteria</taxon>
        <taxon>Caulobacterales</taxon>
        <taxon>Caulobacteraceae</taxon>
        <taxon>Brevundimonas</taxon>
    </lineage>
</organism>
<dbReference type="NCBIfam" id="NF040713">
    <property type="entry name" value="ZapE"/>
    <property type="match status" value="1"/>
</dbReference>
<sequence>MFGGVWEKRFCIWVFRSREATRILQFGAGIRERLPPAPYEGYLLAMTSRIRNAYDIRVEEGVITPEPAQAALIGALERLETDLSKKGLFGALPEVRGIYIWGPPGRGKSMLMDLFYSSTPEQKKVRAHFHAFMARIHDLVKQWRDGSPRSRKDVFGTSKGDDPIPPIAALIASEARLLCFDELQVTDIADAMILGRLFEALFEKKVVLAVTSNRAPEDLYKNGINRQLFLPFIDIIRQRCDVVETAGARDFRLDRMAGAKVWFSPLDAEARQGFETLWSDLKGGEPEEPIALPVLGREVKLERTVGGMARATFNELCGRPLGPQDYLAVARRFHTLFLADVPLLSPANHHEARRLVTLVDALYEAKTRLVVLAEAAPEALYTEGVGAFEFERTVSRFNEMQSEAWLEQREEAEAA</sequence>
<dbReference type="PANTHER" id="PTHR12169">
    <property type="entry name" value="ATPASE N2B"/>
    <property type="match status" value="1"/>
</dbReference>
<keyword evidence="4" id="KW-1185">Reference proteome</keyword>
<dbReference type="Proteomes" id="UP000309952">
    <property type="component" value="Chromosome"/>
</dbReference>
<dbReference type="EMBL" id="LR588407">
    <property type="protein sequence ID" value="VTO20171.1"/>
    <property type="molecule type" value="Genomic_DNA"/>
</dbReference>
<dbReference type="GO" id="GO:0005737">
    <property type="term" value="C:cytoplasm"/>
    <property type="evidence" value="ECO:0007669"/>
    <property type="project" value="TreeGrafter"/>
</dbReference>
<proteinExistence type="predicted"/>
<dbReference type="Gene3D" id="3.40.50.300">
    <property type="entry name" value="P-loop containing nucleotide triphosphate hydrolases"/>
    <property type="match status" value="1"/>
</dbReference>
<protein>
    <submittedName>
        <fullName evidence="3">AFG1-like ATPase</fullName>
    </submittedName>
</protein>
<evidence type="ECO:0000313" key="4">
    <source>
        <dbReference type="Proteomes" id="UP000309952"/>
    </source>
</evidence>
<keyword evidence="1" id="KW-0547">Nucleotide-binding</keyword>
<dbReference type="PANTHER" id="PTHR12169:SF6">
    <property type="entry name" value="AFG1-LIKE ATPASE"/>
    <property type="match status" value="1"/>
</dbReference>
<dbReference type="GO" id="GO:0016887">
    <property type="term" value="F:ATP hydrolysis activity"/>
    <property type="evidence" value="ECO:0007669"/>
    <property type="project" value="InterPro"/>
</dbReference>
<evidence type="ECO:0000256" key="1">
    <source>
        <dbReference type="ARBA" id="ARBA00022741"/>
    </source>
</evidence>
<dbReference type="GO" id="GO:0005524">
    <property type="term" value="F:ATP binding"/>
    <property type="evidence" value="ECO:0007669"/>
    <property type="project" value="UniProtKB-KW"/>
</dbReference>
<evidence type="ECO:0000313" key="3">
    <source>
        <dbReference type="EMBL" id="VTO20171.1"/>
    </source>
</evidence>
<accession>A0A4P1KL03</accession>
<name>A0A4P1KL03_9CAUL</name>
<dbReference type="AlphaFoldDB" id="A0A4P1KL03"/>
<keyword evidence="2" id="KW-0067">ATP-binding</keyword>
<reference evidence="3 4" key="1">
    <citation type="submission" date="2019-04" db="EMBL/GenBank/DDBJ databases">
        <authorList>
            <consortium name="Pathogen Informatics"/>
        </authorList>
    </citation>
    <scope>NUCLEOTIDE SEQUENCE [LARGE SCALE GENOMIC DNA]</scope>
    <source>
        <strain evidence="3 4">NCTC9239</strain>
    </source>
</reference>
<evidence type="ECO:0000256" key="2">
    <source>
        <dbReference type="ARBA" id="ARBA00022840"/>
    </source>
</evidence>
<gene>
    <name evidence="3" type="primary">yhcM</name>
    <name evidence="3" type="ORF">NCTC9239_03364</name>
</gene>
<dbReference type="Pfam" id="PF03969">
    <property type="entry name" value="AFG1_ATPase"/>
    <property type="match status" value="1"/>
</dbReference>
<dbReference type="KEGG" id="bvy:NCTC9239_03364"/>
<dbReference type="InterPro" id="IPR027417">
    <property type="entry name" value="P-loop_NTPase"/>
</dbReference>
<dbReference type="SUPFAM" id="SSF52540">
    <property type="entry name" value="P-loop containing nucleoside triphosphate hydrolases"/>
    <property type="match status" value="1"/>
</dbReference>